<evidence type="ECO:0000313" key="2">
    <source>
        <dbReference type="EMBL" id="KAK5986842.1"/>
    </source>
</evidence>
<evidence type="ECO:0000256" key="1">
    <source>
        <dbReference type="SAM" id="Phobius"/>
    </source>
</evidence>
<comment type="caution">
    <text evidence="2">The sequence shown here is derived from an EMBL/GenBank/DDBJ whole genome shotgun (WGS) entry which is preliminary data.</text>
</comment>
<keyword evidence="1" id="KW-1133">Transmembrane helix</keyword>
<protein>
    <submittedName>
        <fullName evidence="2">Uncharacterized protein</fullName>
    </submittedName>
</protein>
<dbReference type="AlphaFoldDB" id="A0AAN8FZ07"/>
<dbReference type="Proteomes" id="UP001331761">
    <property type="component" value="Unassembled WGS sequence"/>
</dbReference>
<feature type="transmembrane region" description="Helical" evidence="1">
    <location>
        <begin position="52"/>
        <end position="70"/>
    </location>
</feature>
<evidence type="ECO:0000313" key="3">
    <source>
        <dbReference type="Proteomes" id="UP001331761"/>
    </source>
</evidence>
<keyword evidence="1" id="KW-0812">Transmembrane</keyword>
<accession>A0AAN8FZ07</accession>
<gene>
    <name evidence="2" type="ORF">GCK32_011455</name>
</gene>
<reference evidence="2 3" key="1">
    <citation type="submission" date="2019-10" db="EMBL/GenBank/DDBJ databases">
        <title>Assembly and Annotation for the nematode Trichostrongylus colubriformis.</title>
        <authorList>
            <person name="Martin J."/>
        </authorList>
    </citation>
    <scope>NUCLEOTIDE SEQUENCE [LARGE SCALE GENOMIC DNA]</scope>
    <source>
        <strain evidence="2">G859</strain>
        <tissue evidence="2">Whole worm</tissue>
    </source>
</reference>
<feature type="transmembrane region" description="Helical" evidence="1">
    <location>
        <begin position="6"/>
        <end position="31"/>
    </location>
</feature>
<keyword evidence="1" id="KW-0472">Membrane</keyword>
<proteinExistence type="predicted"/>
<keyword evidence="3" id="KW-1185">Reference proteome</keyword>
<sequence length="79" mass="8783">MSPNVIAIGYQVCFIIIPTISAVGGAFVVYVTIRSKHKDHRIRQDICCYLQLVPLFGFCLSVTLLLGVAADRLMSFSKY</sequence>
<name>A0AAN8FZ07_TRICO</name>
<organism evidence="2 3">
    <name type="scientific">Trichostrongylus colubriformis</name>
    <name type="common">Black scour worm</name>
    <dbReference type="NCBI Taxonomy" id="6319"/>
    <lineage>
        <taxon>Eukaryota</taxon>
        <taxon>Metazoa</taxon>
        <taxon>Ecdysozoa</taxon>
        <taxon>Nematoda</taxon>
        <taxon>Chromadorea</taxon>
        <taxon>Rhabditida</taxon>
        <taxon>Rhabditina</taxon>
        <taxon>Rhabditomorpha</taxon>
        <taxon>Strongyloidea</taxon>
        <taxon>Trichostrongylidae</taxon>
        <taxon>Trichostrongylus</taxon>
    </lineage>
</organism>
<dbReference type="EMBL" id="WIXE01000147">
    <property type="protein sequence ID" value="KAK5986842.1"/>
    <property type="molecule type" value="Genomic_DNA"/>
</dbReference>